<feature type="transmembrane region" description="Helical" evidence="6">
    <location>
        <begin position="90"/>
        <end position="111"/>
    </location>
</feature>
<gene>
    <name evidence="7" type="ORF">EIY87_15430</name>
</gene>
<keyword evidence="5 6" id="KW-0472">Membrane</keyword>
<keyword evidence="8" id="KW-1185">Reference proteome</keyword>
<feature type="transmembrane region" description="Helical" evidence="6">
    <location>
        <begin position="369"/>
        <end position="388"/>
    </location>
</feature>
<dbReference type="GO" id="GO:0005886">
    <property type="term" value="C:plasma membrane"/>
    <property type="evidence" value="ECO:0007669"/>
    <property type="project" value="UniProtKB-SubCell"/>
</dbReference>
<dbReference type="PANTHER" id="PTHR30250">
    <property type="entry name" value="PST FAMILY PREDICTED COLANIC ACID TRANSPORTER"/>
    <property type="match status" value="1"/>
</dbReference>
<feature type="transmembrane region" description="Helical" evidence="6">
    <location>
        <begin position="394"/>
        <end position="416"/>
    </location>
</feature>
<feature type="transmembrane region" description="Helical" evidence="6">
    <location>
        <begin position="123"/>
        <end position="142"/>
    </location>
</feature>
<evidence type="ECO:0000256" key="2">
    <source>
        <dbReference type="ARBA" id="ARBA00022475"/>
    </source>
</evidence>
<reference evidence="7 8" key="1">
    <citation type="submission" date="2018-12" db="EMBL/GenBank/DDBJ databases">
        <title>Amycolatopsis eburnea sp. nov. actinomycete associate with arbuscular mycorrhiza fungal spore.</title>
        <authorList>
            <person name="Lumyong S."/>
            <person name="Chaiya L."/>
        </authorList>
    </citation>
    <scope>NUCLEOTIDE SEQUENCE [LARGE SCALE GENOMIC DNA]</scope>
    <source>
        <strain evidence="7 8">GLM-1</strain>
    </source>
</reference>
<feature type="transmembrane region" description="Helical" evidence="6">
    <location>
        <begin position="341"/>
        <end position="362"/>
    </location>
</feature>
<keyword evidence="2" id="KW-1003">Cell membrane</keyword>
<dbReference type="Proteomes" id="UP000267081">
    <property type="component" value="Unassembled WGS sequence"/>
</dbReference>
<dbReference type="EMBL" id="RSEC01000036">
    <property type="protein sequence ID" value="RSD19660.1"/>
    <property type="molecule type" value="Genomic_DNA"/>
</dbReference>
<dbReference type="AlphaFoldDB" id="A0A3R9ET13"/>
<feature type="transmembrane region" description="Helical" evidence="6">
    <location>
        <begin position="181"/>
        <end position="199"/>
    </location>
</feature>
<feature type="transmembrane region" description="Helical" evidence="6">
    <location>
        <begin position="259"/>
        <end position="287"/>
    </location>
</feature>
<keyword evidence="3 6" id="KW-0812">Transmembrane</keyword>
<dbReference type="OrthoDB" id="3684353at2"/>
<evidence type="ECO:0000256" key="6">
    <source>
        <dbReference type="SAM" id="Phobius"/>
    </source>
</evidence>
<organism evidence="7 8">
    <name type="scientific">Amycolatopsis eburnea</name>
    <dbReference type="NCBI Taxonomy" id="2267691"/>
    <lineage>
        <taxon>Bacteria</taxon>
        <taxon>Bacillati</taxon>
        <taxon>Actinomycetota</taxon>
        <taxon>Actinomycetes</taxon>
        <taxon>Pseudonocardiales</taxon>
        <taxon>Pseudonocardiaceae</taxon>
        <taxon>Amycolatopsis</taxon>
    </lineage>
</organism>
<comment type="caution">
    <text evidence="7">The sequence shown here is derived from an EMBL/GenBank/DDBJ whole genome shotgun (WGS) entry which is preliminary data.</text>
</comment>
<feature type="transmembrane region" description="Helical" evidence="6">
    <location>
        <begin position="154"/>
        <end position="175"/>
    </location>
</feature>
<dbReference type="PANTHER" id="PTHR30250:SF11">
    <property type="entry name" value="O-ANTIGEN TRANSPORTER-RELATED"/>
    <property type="match status" value="1"/>
</dbReference>
<feature type="transmembrane region" description="Helical" evidence="6">
    <location>
        <begin position="50"/>
        <end position="69"/>
    </location>
</feature>
<evidence type="ECO:0008006" key="9">
    <source>
        <dbReference type="Google" id="ProtNLM"/>
    </source>
</evidence>
<keyword evidence="4 6" id="KW-1133">Transmembrane helix</keyword>
<feature type="transmembrane region" description="Helical" evidence="6">
    <location>
        <begin position="225"/>
        <end position="247"/>
    </location>
</feature>
<proteinExistence type="predicted"/>
<evidence type="ECO:0000256" key="1">
    <source>
        <dbReference type="ARBA" id="ARBA00004651"/>
    </source>
</evidence>
<feature type="transmembrane region" description="Helical" evidence="6">
    <location>
        <begin position="22"/>
        <end position="44"/>
    </location>
</feature>
<evidence type="ECO:0000313" key="7">
    <source>
        <dbReference type="EMBL" id="RSD19660.1"/>
    </source>
</evidence>
<evidence type="ECO:0000256" key="4">
    <source>
        <dbReference type="ARBA" id="ARBA00022989"/>
    </source>
</evidence>
<protein>
    <recommendedName>
        <fullName evidence="9">Polysaccharide biosynthesis protein</fullName>
    </recommendedName>
</protein>
<dbReference type="RefSeq" id="WP_125308383.1">
    <property type="nucleotide sequence ID" value="NZ_RSEC01000036.1"/>
</dbReference>
<accession>A0A3R9ET13</accession>
<evidence type="ECO:0000313" key="8">
    <source>
        <dbReference type="Proteomes" id="UP000267081"/>
    </source>
</evidence>
<dbReference type="InterPro" id="IPR050833">
    <property type="entry name" value="Poly_Biosynth_Transport"/>
</dbReference>
<sequence>MSSADVETPAATSSGRTTAGSLGGSLIVSIGLGYVLTVACQRLLSPPDYAVFVTFWGLVMGLGSTLSPLEQELSRQSAVAALTGGRAGRPALRAVAVGMLVAAAFSLALLIPPITEKLFHGDWSLAVIVLCGGVAFACQFGTRGLLIGQHKVKAFSLLVVAEPAIRALVLGALVVSVAYNVVSLAIAVAAGSFAWLLFARPARQLLDVHVEGDGWGVTGRRMGMLLVGAALTAAVITGYPALVGLLAPGGDGDRVGALFAALVIARLPLTLIGPVQSLAVPFVVRLSVTEEGRHRLRRVLALGAAAALVLAALGALVGLWLGPWAVRFVSGPKYDIDGWSVAGLVWSSVLLVPMQLLTAVLVARTQARLVLLTWAVVTGTASLLLVLLPGDTVFRAVVALAAAPTLGLAVVLAFVLRKAPETVPGTTPGTGETSS</sequence>
<evidence type="ECO:0000256" key="3">
    <source>
        <dbReference type="ARBA" id="ARBA00022692"/>
    </source>
</evidence>
<name>A0A3R9ET13_9PSEU</name>
<comment type="subcellular location">
    <subcellularLocation>
        <location evidence="1">Cell membrane</location>
        <topology evidence="1">Multi-pass membrane protein</topology>
    </subcellularLocation>
</comment>
<evidence type="ECO:0000256" key="5">
    <source>
        <dbReference type="ARBA" id="ARBA00023136"/>
    </source>
</evidence>
<feature type="transmembrane region" description="Helical" evidence="6">
    <location>
        <begin position="299"/>
        <end position="321"/>
    </location>
</feature>